<dbReference type="AlphaFoldDB" id="A0A4T0HXA0"/>
<proteinExistence type="predicted"/>
<reference evidence="3 4" key="1">
    <citation type="submission" date="2019-03" db="EMBL/GenBank/DDBJ databases">
        <title>Sequencing 23 genomes of Wallemia ichthyophaga.</title>
        <authorList>
            <person name="Gostincar C."/>
        </authorList>
    </citation>
    <scope>NUCLEOTIDE SEQUENCE [LARGE SCALE GENOMIC DNA]</scope>
    <source>
        <strain evidence="2 4">EXF-6200</strain>
        <strain evidence="1 3">EXF-8621</strain>
    </source>
</reference>
<name>A0A4T0HXA0_WALIC</name>
<dbReference type="Proteomes" id="UP000310689">
    <property type="component" value="Unassembled WGS sequence"/>
</dbReference>
<dbReference type="EMBL" id="SPOF01000146">
    <property type="protein sequence ID" value="TIB07027.1"/>
    <property type="molecule type" value="Genomic_DNA"/>
</dbReference>
<evidence type="ECO:0000313" key="3">
    <source>
        <dbReference type="Proteomes" id="UP000306954"/>
    </source>
</evidence>
<dbReference type="Proteomes" id="UP000306954">
    <property type="component" value="Unassembled WGS sequence"/>
</dbReference>
<protein>
    <submittedName>
        <fullName evidence="2">Uncharacterized protein</fullName>
    </submittedName>
</protein>
<evidence type="ECO:0000313" key="2">
    <source>
        <dbReference type="EMBL" id="TIB31080.1"/>
    </source>
</evidence>
<sequence length="91" mass="10864">MIQKSEKRIDIVRDVSGSEITKNEAESLHLCCNTRHGERQRLQSSLKAEVEYLRSFNKQLKQERDDLNDYIYELSVMVYDFKHTNQYSLSY</sequence>
<evidence type="ECO:0000313" key="4">
    <source>
        <dbReference type="Proteomes" id="UP000310689"/>
    </source>
</evidence>
<accession>A0A4T0HXA0</accession>
<organism evidence="2 4">
    <name type="scientific">Wallemia ichthyophaga</name>
    <dbReference type="NCBI Taxonomy" id="245174"/>
    <lineage>
        <taxon>Eukaryota</taxon>
        <taxon>Fungi</taxon>
        <taxon>Dikarya</taxon>
        <taxon>Basidiomycota</taxon>
        <taxon>Wallemiomycotina</taxon>
        <taxon>Wallemiomycetes</taxon>
        <taxon>Wallemiales</taxon>
        <taxon>Wallemiaceae</taxon>
        <taxon>Wallemia</taxon>
    </lineage>
</organism>
<evidence type="ECO:0000313" key="1">
    <source>
        <dbReference type="EMBL" id="TIB07027.1"/>
    </source>
</evidence>
<dbReference type="OrthoDB" id="10516876at2759"/>
<gene>
    <name evidence="2" type="ORF">E3P86_03390</name>
    <name evidence="1" type="ORF">E3P90_04153</name>
</gene>
<comment type="caution">
    <text evidence="2">The sequence shown here is derived from an EMBL/GenBank/DDBJ whole genome shotgun (WGS) entry which is preliminary data.</text>
</comment>
<dbReference type="EMBL" id="SPOI01000240">
    <property type="protein sequence ID" value="TIB31080.1"/>
    <property type="molecule type" value="Genomic_DNA"/>
</dbReference>